<keyword evidence="2" id="KW-1133">Transmembrane helix</keyword>
<feature type="transmembrane region" description="Helical" evidence="2">
    <location>
        <begin position="21"/>
        <end position="44"/>
    </location>
</feature>
<keyword evidence="2" id="KW-0472">Membrane</keyword>
<name>A0A1Y2AQK2_9TREE</name>
<feature type="compositionally biased region" description="Polar residues" evidence="1">
    <location>
        <begin position="277"/>
        <end position="298"/>
    </location>
</feature>
<dbReference type="InParanoid" id="A0A1Y2AQK2"/>
<gene>
    <name evidence="3" type="ORF">BCR39DRAFT_545777</name>
</gene>
<accession>A0A1Y2AQK2</accession>
<dbReference type="AlphaFoldDB" id="A0A1Y2AQK2"/>
<feature type="region of interest" description="Disordered" evidence="1">
    <location>
        <begin position="238"/>
        <end position="314"/>
    </location>
</feature>
<protein>
    <submittedName>
        <fullName evidence="3">Uncharacterized protein</fullName>
    </submittedName>
</protein>
<evidence type="ECO:0000313" key="3">
    <source>
        <dbReference type="EMBL" id="ORY24754.1"/>
    </source>
</evidence>
<reference evidence="3 4" key="1">
    <citation type="submission" date="2016-07" db="EMBL/GenBank/DDBJ databases">
        <title>Pervasive Adenine N6-methylation of Active Genes in Fungi.</title>
        <authorList>
            <consortium name="DOE Joint Genome Institute"/>
            <person name="Mondo S.J."/>
            <person name="Dannebaum R.O."/>
            <person name="Kuo R.C."/>
            <person name="Labutti K."/>
            <person name="Haridas S."/>
            <person name="Kuo A."/>
            <person name="Salamov A."/>
            <person name="Ahrendt S.R."/>
            <person name="Lipzen A."/>
            <person name="Sullivan W."/>
            <person name="Andreopoulos W.B."/>
            <person name="Clum A."/>
            <person name="Lindquist E."/>
            <person name="Daum C."/>
            <person name="Ramamoorthy G.K."/>
            <person name="Gryganskyi A."/>
            <person name="Culley D."/>
            <person name="Magnuson J.K."/>
            <person name="James T.Y."/>
            <person name="O'Malley M.A."/>
            <person name="Stajich J.E."/>
            <person name="Spatafora J.W."/>
            <person name="Visel A."/>
            <person name="Grigoriev I.V."/>
        </authorList>
    </citation>
    <scope>NUCLEOTIDE SEQUENCE [LARGE SCALE GENOMIC DNA]</scope>
    <source>
        <strain evidence="3 4">68-887.2</strain>
    </source>
</reference>
<sequence>MRKSASAQTDPHTNMPIISAFLPGGLGMTIVGTVLCFLSFGFTLAVNPDYLVALFVVYAGSTSGYLPTLFILIGERRERLNPSEGESPLPSILRIAKVQLAVTLVQVFIWISAVIITILNFIHELQDPLRLVCPSNRCILFGIASSLTYLHFLIVTIQLLLLVFVVAEVQRAPRRIVGNRSLRVLLEKEIDTLLLLRSEAQQARTSGGPTREDQSRAELGEVATIVIRPEGRDVGFVVNDPNASRRGLTESRTSAEDEAWPRRRRTPSAQRLAASNRPPQTNRLSLTEVETTVTSRRSSGIFPPADLPSGGDTNLELSRIRTRSDLTDSDIVIYQGPDQLDNPTFASPADSYISKLHAQDVPESPYSDVLLTRPASSSQGATASIARDMLTSPESRYSRVSYLSTNVEGTPPHLSGIDTVDEASPAISDKDWVLRTPRG</sequence>
<dbReference type="Proteomes" id="UP000193986">
    <property type="component" value="Unassembled WGS sequence"/>
</dbReference>
<organism evidence="3 4">
    <name type="scientific">Naematelia encephala</name>
    <dbReference type="NCBI Taxonomy" id="71784"/>
    <lineage>
        <taxon>Eukaryota</taxon>
        <taxon>Fungi</taxon>
        <taxon>Dikarya</taxon>
        <taxon>Basidiomycota</taxon>
        <taxon>Agaricomycotina</taxon>
        <taxon>Tremellomycetes</taxon>
        <taxon>Tremellales</taxon>
        <taxon>Naemateliaceae</taxon>
        <taxon>Naematelia</taxon>
    </lineage>
</organism>
<evidence type="ECO:0000256" key="2">
    <source>
        <dbReference type="SAM" id="Phobius"/>
    </source>
</evidence>
<dbReference type="EMBL" id="MCFC01000064">
    <property type="protein sequence ID" value="ORY24754.1"/>
    <property type="molecule type" value="Genomic_DNA"/>
</dbReference>
<feature type="transmembrane region" description="Helical" evidence="2">
    <location>
        <begin position="139"/>
        <end position="166"/>
    </location>
</feature>
<proteinExistence type="predicted"/>
<comment type="caution">
    <text evidence="3">The sequence shown here is derived from an EMBL/GenBank/DDBJ whole genome shotgun (WGS) entry which is preliminary data.</text>
</comment>
<feature type="compositionally biased region" description="Basic and acidic residues" evidence="1">
    <location>
        <begin position="247"/>
        <end position="261"/>
    </location>
</feature>
<feature type="transmembrane region" description="Helical" evidence="2">
    <location>
        <begin position="50"/>
        <end position="74"/>
    </location>
</feature>
<evidence type="ECO:0000256" key="1">
    <source>
        <dbReference type="SAM" id="MobiDB-lite"/>
    </source>
</evidence>
<keyword evidence="4" id="KW-1185">Reference proteome</keyword>
<keyword evidence="2" id="KW-0812">Transmembrane</keyword>
<feature type="transmembrane region" description="Helical" evidence="2">
    <location>
        <begin position="95"/>
        <end position="119"/>
    </location>
</feature>
<evidence type="ECO:0000313" key="4">
    <source>
        <dbReference type="Proteomes" id="UP000193986"/>
    </source>
</evidence>